<dbReference type="AlphaFoldDB" id="A0A4V1CEI1"/>
<organism evidence="2 3">
    <name type="scientific">Corynebacterium endometrii</name>
    <dbReference type="NCBI Taxonomy" id="2488819"/>
    <lineage>
        <taxon>Bacteria</taxon>
        <taxon>Bacillati</taxon>
        <taxon>Actinomycetota</taxon>
        <taxon>Actinomycetes</taxon>
        <taxon>Mycobacteriales</taxon>
        <taxon>Corynebacteriaceae</taxon>
        <taxon>Corynebacterium</taxon>
    </lineage>
</organism>
<name>A0A4V1CEI1_9CORY</name>
<keyword evidence="3" id="KW-1185">Reference proteome</keyword>
<accession>A0A4V1CEI1</accession>
<keyword evidence="1" id="KW-1133">Transmembrane helix</keyword>
<gene>
    <name evidence="2" type="ORF">CENDO_04490</name>
</gene>
<dbReference type="KEGG" id="cee:CENDO_04490"/>
<proteinExistence type="predicted"/>
<sequence length="71" mass="7824">MKFPEWGVGAFAVILGIVLYVWLRNDIAIGGKLLIAFLILVGAAQVGLSLIGRPRGDVRTPEERVRKKLHD</sequence>
<keyword evidence="1" id="KW-0472">Membrane</keyword>
<dbReference type="RefSeq" id="WP_136140959.1">
    <property type="nucleotide sequence ID" value="NZ_CP039247.1"/>
</dbReference>
<protein>
    <submittedName>
        <fullName evidence="2">Uncharacterized protein</fullName>
    </submittedName>
</protein>
<feature type="transmembrane region" description="Helical" evidence="1">
    <location>
        <begin position="6"/>
        <end position="23"/>
    </location>
</feature>
<dbReference type="EMBL" id="CP039247">
    <property type="protein sequence ID" value="QCB28188.1"/>
    <property type="molecule type" value="Genomic_DNA"/>
</dbReference>
<dbReference type="Proteomes" id="UP000296352">
    <property type="component" value="Chromosome"/>
</dbReference>
<reference evidence="2 3" key="1">
    <citation type="submission" date="2019-04" db="EMBL/GenBank/DDBJ databases">
        <title>Corynebacterium endometrii sp. nov., isolated from the uterus of a cow with endometritis.</title>
        <authorList>
            <person name="Ballas P."/>
            <person name="Ruckert C."/>
            <person name="Wagener K."/>
            <person name="Drillich M."/>
            <person name="Kaempfer P."/>
            <person name="Busse H.-J."/>
            <person name="Ehling-Schulz M."/>
        </authorList>
    </citation>
    <scope>NUCLEOTIDE SEQUENCE [LARGE SCALE GENOMIC DNA]</scope>
    <source>
        <strain evidence="2 3">LMM-1653</strain>
    </source>
</reference>
<evidence type="ECO:0000313" key="2">
    <source>
        <dbReference type="EMBL" id="QCB28188.1"/>
    </source>
</evidence>
<evidence type="ECO:0000313" key="3">
    <source>
        <dbReference type="Proteomes" id="UP000296352"/>
    </source>
</evidence>
<keyword evidence="1" id="KW-0812">Transmembrane</keyword>
<evidence type="ECO:0000256" key="1">
    <source>
        <dbReference type="SAM" id="Phobius"/>
    </source>
</evidence>
<feature type="transmembrane region" description="Helical" evidence="1">
    <location>
        <begin position="35"/>
        <end position="52"/>
    </location>
</feature>